<dbReference type="AlphaFoldDB" id="A0AAW0BA57"/>
<dbReference type="Gene3D" id="1.25.40.10">
    <property type="entry name" value="Tetratricopeptide repeat domain"/>
    <property type="match status" value="1"/>
</dbReference>
<accession>A0AAW0BA57</accession>
<dbReference type="EMBL" id="JAWWNJ010000036">
    <property type="protein sequence ID" value="KAK7023172.1"/>
    <property type="molecule type" value="Genomic_DNA"/>
</dbReference>
<evidence type="ECO:0000313" key="2">
    <source>
        <dbReference type="Proteomes" id="UP001362999"/>
    </source>
</evidence>
<reference evidence="1 2" key="1">
    <citation type="journal article" date="2024" name="J Genomics">
        <title>Draft genome sequencing and assembly of Favolaschia claudopus CIRM-BRFM 2984 isolated from oak limbs.</title>
        <authorList>
            <person name="Navarro D."/>
            <person name="Drula E."/>
            <person name="Chaduli D."/>
            <person name="Cazenave R."/>
            <person name="Ahrendt S."/>
            <person name="Wang J."/>
            <person name="Lipzen A."/>
            <person name="Daum C."/>
            <person name="Barry K."/>
            <person name="Grigoriev I.V."/>
            <person name="Favel A."/>
            <person name="Rosso M.N."/>
            <person name="Martin F."/>
        </authorList>
    </citation>
    <scope>NUCLEOTIDE SEQUENCE [LARGE SCALE GENOMIC DNA]</scope>
    <source>
        <strain evidence="1 2">CIRM-BRFM 2984</strain>
    </source>
</reference>
<dbReference type="InterPro" id="IPR011990">
    <property type="entry name" value="TPR-like_helical_dom_sf"/>
</dbReference>
<keyword evidence="2" id="KW-1185">Reference proteome</keyword>
<protein>
    <submittedName>
        <fullName evidence="1">Uncharacterized protein</fullName>
    </submittedName>
</protein>
<dbReference type="InterPro" id="IPR010323">
    <property type="entry name" value="DUF924"/>
</dbReference>
<proteinExistence type="predicted"/>
<comment type="caution">
    <text evidence="1">The sequence shown here is derived from an EMBL/GenBank/DDBJ whole genome shotgun (WGS) entry which is preliminary data.</text>
</comment>
<dbReference type="Pfam" id="PF06041">
    <property type="entry name" value="DUF924"/>
    <property type="match status" value="1"/>
</dbReference>
<name>A0AAW0BA57_9AGAR</name>
<dbReference type="Proteomes" id="UP001362999">
    <property type="component" value="Unassembled WGS sequence"/>
</dbReference>
<organism evidence="1 2">
    <name type="scientific">Favolaschia claudopus</name>
    <dbReference type="NCBI Taxonomy" id="2862362"/>
    <lineage>
        <taxon>Eukaryota</taxon>
        <taxon>Fungi</taxon>
        <taxon>Dikarya</taxon>
        <taxon>Basidiomycota</taxon>
        <taxon>Agaricomycotina</taxon>
        <taxon>Agaricomycetes</taxon>
        <taxon>Agaricomycetidae</taxon>
        <taxon>Agaricales</taxon>
        <taxon>Marasmiineae</taxon>
        <taxon>Mycenaceae</taxon>
        <taxon>Favolaschia</taxon>
    </lineage>
</organism>
<dbReference type="SUPFAM" id="SSF48452">
    <property type="entry name" value="TPR-like"/>
    <property type="match status" value="1"/>
</dbReference>
<evidence type="ECO:0000313" key="1">
    <source>
        <dbReference type="EMBL" id="KAK7023172.1"/>
    </source>
</evidence>
<gene>
    <name evidence="1" type="ORF">R3P38DRAFT_2958078</name>
</gene>
<sequence>MADELKRILNAELFHFMVEARIPFSKRGPIDFTQASRDFMSLAFKDKIQKRLWPVLLTLSQVGLNNMPDMMEFLPSPSDPDFALQCLGLQLVIDQAPRALCSMSSTDGRYVNSYFDIVSHRLAESWLALPTQHRPDLWETNKDSMSFDFCILLRLWLGAPLVHNGTPHGQTIALAFSDETRRVVEEMIGQVDPNRADRGKILSDIFAFPRMIEEGPPVDEGVTAASWTYWMMKLMDVHKPIVDRFGRYPYQNNIRGLESTQVEKDWIEKVDHFGEAPYDVAKKVKEDIERGRWTPLGA</sequence>